<reference evidence="4" key="3">
    <citation type="submission" date="2018-07" db="EMBL/GenBank/DDBJ databases">
        <authorList>
            <person name="Mckenzie S.K."/>
            <person name="Kronauer D.J.C."/>
        </authorList>
    </citation>
    <scope>NUCLEOTIDE SEQUENCE</scope>
    <source>
        <strain evidence="4">Clonal line C1</strain>
    </source>
</reference>
<accession>A0A026WU26</accession>
<evidence type="ECO:0000313" key="4">
    <source>
        <dbReference type="EMBL" id="RLU19129.1"/>
    </source>
</evidence>
<feature type="region of interest" description="Disordered" evidence="1">
    <location>
        <begin position="74"/>
        <end position="100"/>
    </location>
</feature>
<keyword evidence="2" id="KW-0732">Signal</keyword>
<feature type="signal peptide" evidence="2">
    <location>
        <begin position="1"/>
        <end position="23"/>
    </location>
</feature>
<gene>
    <name evidence="4" type="ORF">DMN91_009487</name>
    <name evidence="3" type="ORF">X777_14760</name>
</gene>
<evidence type="ECO:0000313" key="3">
    <source>
        <dbReference type="EMBL" id="EZA58594.1"/>
    </source>
</evidence>
<organism evidence="3 5">
    <name type="scientific">Ooceraea biroi</name>
    <name type="common">Clonal raider ant</name>
    <name type="synonym">Cerapachys biroi</name>
    <dbReference type="NCBI Taxonomy" id="2015173"/>
    <lineage>
        <taxon>Eukaryota</taxon>
        <taxon>Metazoa</taxon>
        <taxon>Ecdysozoa</taxon>
        <taxon>Arthropoda</taxon>
        <taxon>Hexapoda</taxon>
        <taxon>Insecta</taxon>
        <taxon>Pterygota</taxon>
        <taxon>Neoptera</taxon>
        <taxon>Endopterygota</taxon>
        <taxon>Hymenoptera</taxon>
        <taxon>Apocrita</taxon>
        <taxon>Aculeata</taxon>
        <taxon>Formicoidea</taxon>
        <taxon>Formicidae</taxon>
        <taxon>Dorylinae</taxon>
        <taxon>Ooceraea</taxon>
    </lineage>
</organism>
<feature type="compositionally biased region" description="Polar residues" evidence="1">
    <location>
        <begin position="82"/>
        <end position="95"/>
    </location>
</feature>
<dbReference type="Proteomes" id="UP000053097">
    <property type="component" value="Unassembled WGS sequence"/>
</dbReference>
<feature type="chain" id="PRO_5035983207" description="Secreted protein" evidence="2">
    <location>
        <begin position="24"/>
        <end position="219"/>
    </location>
</feature>
<feature type="compositionally biased region" description="Basic and acidic residues" evidence="1">
    <location>
        <begin position="32"/>
        <end position="54"/>
    </location>
</feature>
<dbReference type="AlphaFoldDB" id="A0A026WU26"/>
<feature type="region of interest" description="Disordered" evidence="1">
    <location>
        <begin position="28"/>
        <end position="57"/>
    </location>
</feature>
<name>A0A026WU26_OOCBI</name>
<evidence type="ECO:0008006" key="6">
    <source>
        <dbReference type="Google" id="ProtNLM"/>
    </source>
</evidence>
<dbReference type="EMBL" id="KK107119">
    <property type="protein sequence ID" value="EZA58594.1"/>
    <property type="molecule type" value="Genomic_DNA"/>
</dbReference>
<proteinExistence type="predicted"/>
<keyword evidence="5" id="KW-1185">Reference proteome</keyword>
<dbReference type="Proteomes" id="UP000279307">
    <property type="component" value="Chromosome 9"/>
</dbReference>
<reference evidence="3 5" key="1">
    <citation type="journal article" date="2014" name="Curr. Biol.">
        <title>The genome of the clonal raider ant Cerapachys biroi.</title>
        <authorList>
            <person name="Oxley P.R."/>
            <person name="Ji L."/>
            <person name="Fetter-Pruneda I."/>
            <person name="McKenzie S.K."/>
            <person name="Li C."/>
            <person name="Hu H."/>
            <person name="Zhang G."/>
            <person name="Kronauer D.J."/>
        </authorList>
    </citation>
    <scope>NUCLEOTIDE SEQUENCE [LARGE SCALE GENOMIC DNA]</scope>
</reference>
<evidence type="ECO:0000256" key="1">
    <source>
        <dbReference type="SAM" id="MobiDB-lite"/>
    </source>
</evidence>
<sequence length="219" mass="24695">MKHLGNLFGLCFAILAGSILVSSTTIDASTGDAHDTKDAENHHISPSKLEDAKNNSECPSNTNLLKGVTQIGERAVKDPSHSNKVSNASTASFDSKSIETQHSKYIGDRKDDPFQLEHQQKAVNLSSHDILLDPALIRLVRQAEKRNADYPTHEDTSGNVESIDLSQRGSDLEDDLGVAEDRRQYPYWYRGQPTNQRYRVNDRREHYRNYLRYPVFPGK</sequence>
<dbReference type="OrthoDB" id="7551018at2759"/>
<dbReference type="EMBL" id="QOIP01000009">
    <property type="protein sequence ID" value="RLU19129.1"/>
    <property type="molecule type" value="Genomic_DNA"/>
</dbReference>
<protein>
    <recommendedName>
        <fullName evidence="6">Secreted protein</fullName>
    </recommendedName>
</protein>
<feature type="compositionally biased region" description="Polar residues" evidence="1">
    <location>
        <begin position="157"/>
        <end position="169"/>
    </location>
</feature>
<reference evidence="4" key="2">
    <citation type="journal article" date="2018" name="Genome Res.">
        <title>The genomic architecture and molecular evolution of ant odorant receptors.</title>
        <authorList>
            <person name="McKenzie S.K."/>
            <person name="Kronauer D.J.C."/>
        </authorList>
    </citation>
    <scope>NUCLEOTIDE SEQUENCE [LARGE SCALE GENOMIC DNA]</scope>
    <source>
        <strain evidence="4">Clonal line C1</strain>
    </source>
</reference>
<evidence type="ECO:0000256" key="2">
    <source>
        <dbReference type="SAM" id="SignalP"/>
    </source>
</evidence>
<dbReference type="OMA" id="NDRREPY"/>
<feature type="region of interest" description="Disordered" evidence="1">
    <location>
        <begin position="148"/>
        <end position="173"/>
    </location>
</feature>
<evidence type="ECO:0000313" key="5">
    <source>
        <dbReference type="Proteomes" id="UP000053097"/>
    </source>
</evidence>